<feature type="repeat" description="TPR" evidence="3">
    <location>
        <begin position="80"/>
        <end position="113"/>
    </location>
</feature>
<comment type="caution">
    <text evidence="5">The sequence shown here is derived from an EMBL/GenBank/DDBJ whole genome shotgun (WGS) entry which is preliminary data.</text>
</comment>
<dbReference type="Gene3D" id="1.25.40.10">
    <property type="entry name" value="Tetratricopeptide repeat domain"/>
    <property type="match status" value="1"/>
</dbReference>
<proteinExistence type="predicted"/>
<dbReference type="Pfam" id="PF13374">
    <property type="entry name" value="TPR_10"/>
    <property type="match status" value="1"/>
</dbReference>
<sequence length="284" mass="33669">MQITFQLFHSKLKMVKSLLLFLSLILTFEAVSQPVMDCNSKTVRDSLVDIFEKKASKYGFNHPHWEATWDSLLTICPNIAEAYHEKAMPYIRNGDYAKAFEFEEKAVDLDPKRWIAYYAFMNCIFSKNYEKALIEFDRAEKLVPNASVMDHTYSFYRGISYLELQEFDRAEVEFLKDIRQQRRGNETNDIHFNSLLYLGIVYSEMKEFDKAEKYFRDCLQQYEQLPEANYYLALTLKIVGNRDSDLYFDKAKQYFSEGYKINEPTEMFVNYPRQISAQEFAVKN</sequence>
<organism evidence="5 6">
    <name type="scientific">Dyadobacter frigoris</name>
    <dbReference type="NCBI Taxonomy" id="2576211"/>
    <lineage>
        <taxon>Bacteria</taxon>
        <taxon>Pseudomonadati</taxon>
        <taxon>Bacteroidota</taxon>
        <taxon>Cytophagia</taxon>
        <taxon>Cytophagales</taxon>
        <taxon>Spirosomataceae</taxon>
        <taxon>Dyadobacter</taxon>
    </lineage>
</organism>
<dbReference type="PROSITE" id="PS50005">
    <property type="entry name" value="TPR"/>
    <property type="match status" value="2"/>
</dbReference>
<gene>
    <name evidence="5" type="ORF">FDK13_07055</name>
</gene>
<evidence type="ECO:0000313" key="5">
    <source>
        <dbReference type="EMBL" id="TKT93586.1"/>
    </source>
</evidence>
<dbReference type="SMART" id="SM00028">
    <property type="entry name" value="TPR"/>
    <property type="match status" value="3"/>
</dbReference>
<keyword evidence="2 3" id="KW-0802">TPR repeat</keyword>
<dbReference type="InterPro" id="IPR019734">
    <property type="entry name" value="TPR_rpt"/>
</dbReference>
<dbReference type="PANTHER" id="PTHR44858">
    <property type="entry name" value="TETRATRICOPEPTIDE REPEAT PROTEIN 6"/>
    <property type="match status" value="1"/>
</dbReference>
<dbReference type="Proteomes" id="UP000304900">
    <property type="component" value="Unassembled WGS sequence"/>
</dbReference>
<dbReference type="EMBL" id="SZVO01000002">
    <property type="protein sequence ID" value="TKT93586.1"/>
    <property type="molecule type" value="Genomic_DNA"/>
</dbReference>
<evidence type="ECO:0000313" key="6">
    <source>
        <dbReference type="Proteomes" id="UP000304900"/>
    </source>
</evidence>
<dbReference type="SUPFAM" id="SSF81901">
    <property type="entry name" value="HCP-like"/>
    <property type="match status" value="1"/>
</dbReference>
<name>A0A4U6D9T9_9BACT</name>
<dbReference type="InterPro" id="IPR011990">
    <property type="entry name" value="TPR-like_helical_dom_sf"/>
</dbReference>
<feature type="chain" id="PRO_5020555613" evidence="4">
    <location>
        <begin position="33"/>
        <end position="284"/>
    </location>
</feature>
<reference evidence="5 6" key="1">
    <citation type="submission" date="2019-05" db="EMBL/GenBank/DDBJ databases">
        <title>Dyadobacter AR-3-8 sp. nov., isolated from arctic soil.</title>
        <authorList>
            <person name="Chaudhary D.K."/>
        </authorList>
    </citation>
    <scope>NUCLEOTIDE SEQUENCE [LARGE SCALE GENOMIC DNA]</scope>
    <source>
        <strain evidence="5 6">AR-3-8</strain>
    </source>
</reference>
<feature type="repeat" description="TPR" evidence="3">
    <location>
        <begin position="192"/>
        <end position="225"/>
    </location>
</feature>
<evidence type="ECO:0000256" key="1">
    <source>
        <dbReference type="ARBA" id="ARBA00022737"/>
    </source>
</evidence>
<keyword evidence="6" id="KW-1185">Reference proteome</keyword>
<dbReference type="PROSITE" id="PS50293">
    <property type="entry name" value="TPR_REGION"/>
    <property type="match status" value="1"/>
</dbReference>
<dbReference type="OrthoDB" id="935812at2"/>
<protein>
    <submittedName>
        <fullName evidence="5">Tetratricopeptide repeat protein</fullName>
    </submittedName>
</protein>
<dbReference type="InterPro" id="IPR050498">
    <property type="entry name" value="Ycf3"/>
</dbReference>
<keyword evidence="4" id="KW-0732">Signal</keyword>
<dbReference type="Pfam" id="PF13181">
    <property type="entry name" value="TPR_8"/>
    <property type="match status" value="1"/>
</dbReference>
<evidence type="ECO:0000256" key="3">
    <source>
        <dbReference type="PROSITE-ProRule" id="PRU00339"/>
    </source>
</evidence>
<keyword evidence="1" id="KW-0677">Repeat</keyword>
<accession>A0A4U6D9T9</accession>
<evidence type="ECO:0000256" key="2">
    <source>
        <dbReference type="ARBA" id="ARBA00022803"/>
    </source>
</evidence>
<dbReference type="PANTHER" id="PTHR44858:SF1">
    <property type="entry name" value="UDP-N-ACETYLGLUCOSAMINE--PEPTIDE N-ACETYLGLUCOSAMINYLTRANSFERASE SPINDLY-RELATED"/>
    <property type="match status" value="1"/>
</dbReference>
<feature type="signal peptide" evidence="4">
    <location>
        <begin position="1"/>
        <end position="32"/>
    </location>
</feature>
<evidence type="ECO:0000256" key="4">
    <source>
        <dbReference type="SAM" id="SignalP"/>
    </source>
</evidence>
<dbReference type="AlphaFoldDB" id="A0A4U6D9T9"/>